<accession>A0ABS4X5B4</accession>
<name>A0ABS4X5B4_9MICO</name>
<dbReference type="Proteomes" id="UP001519290">
    <property type="component" value="Unassembled WGS sequence"/>
</dbReference>
<keyword evidence="5 8" id="KW-0274">FAD</keyword>
<dbReference type="InterPro" id="IPR003171">
    <property type="entry name" value="Mehydrof_redctse-like"/>
</dbReference>
<comment type="cofactor">
    <cofactor evidence="1 8">
        <name>FAD</name>
        <dbReference type="ChEBI" id="CHEBI:57692"/>
    </cofactor>
</comment>
<comment type="catalytic activity">
    <reaction evidence="7">
        <text>(6S)-5-methyl-5,6,7,8-tetrahydrofolate + NAD(+) = (6R)-5,10-methylene-5,6,7,8-tetrahydrofolate + NADH + H(+)</text>
        <dbReference type="Rhea" id="RHEA:19821"/>
        <dbReference type="ChEBI" id="CHEBI:15378"/>
        <dbReference type="ChEBI" id="CHEBI:15636"/>
        <dbReference type="ChEBI" id="CHEBI:18608"/>
        <dbReference type="ChEBI" id="CHEBI:57540"/>
        <dbReference type="ChEBI" id="CHEBI:57945"/>
        <dbReference type="EC" id="1.5.1.54"/>
    </reaction>
    <physiologicalReaction direction="right-to-left" evidence="7">
        <dbReference type="Rhea" id="RHEA:19823"/>
    </physiologicalReaction>
</comment>
<dbReference type="InterPro" id="IPR029041">
    <property type="entry name" value="FAD-linked_oxidoreductase-like"/>
</dbReference>
<dbReference type="PANTHER" id="PTHR45754:SF3">
    <property type="entry name" value="METHYLENETETRAHYDROFOLATE REDUCTASE (NADPH)"/>
    <property type="match status" value="1"/>
</dbReference>
<evidence type="ECO:0000256" key="1">
    <source>
        <dbReference type="ARBA" id="ARBA00001974"/>
    </source>
</evidence>
<sequence length="274" mass="28548">MTSAADRDPPAGATEAQFEVIPLKGITDRVEGHLPPGARVTVTASPAQGLAATIAVAGELAAAGFTAIPHLAARQIRDRHEATDLLEQLAAAGVHEVFVIAGDATRPAGDYTGSLGLLEDLAAAAPGITLGMGAHPEGHPFVDEQEAIRLVRAKAEHASYLVTQMCFEAPPLLQWVRSLREAGITLPIRPGIAAPVGTARLLRIGAKVGVGRSLRMLSGRGSGMRRLVGPGEWDPDALLAELARGQEESGLALAGPHVYTFNDLEAVARWRAAA</sequence>
<comment type="caution">
    <text evidence="9">The sequence shown here is derived from an EMBL/GenBank/DDBJ whole genome shotgun (WGS) entry which is preliminary data.</text>
</comment>
<evidence type="ECO:0000256" key="5">
    <source>
        <dbReference type="ARBA" id="ARBA00022827"/>
    </source>
</evidence>
<keyword evidence="4 8" id="KW-0285">Flavoprotein</keyword>
<keyword evidence="10" id="KW-1185">Reference proteome</keyword>
<evidence type="ECO:0000256" key="8">
    <source>
        <dbReference type="RuleBase" id="RU003862"/>
    </source>
</evidence>
<proteinExistence type="inferred from homology"/>
<comment type="similarity">
    <text evidence="3 8">Belongs to the methylenetetrahydrofolate reductase family.</text>
</comment>
<evidence type="ECO:0000256" key="4">
    <source>
        <dbReference type="ARBA" id="ARBA00022630"/>
    </source>
</evidence>
<dbReference type="SUPFAM" id="SSF51730">
    <property type="entry name" value="FAD-linked oxidoreductase"/>
    <property type="match status" value="1"/>
</dbReference>
<dbReference type="Gene3D" id="3.20.20.220">
    <property type="match status" value="1"/>
</dbReference>
<organism evidence="9 10">
    <name type="scientific">Brachybacterium sacelli</name>
    <dbReference type="NCBI Taxonomy" id="173364"/>
    <lineage>
        <taxon>Bacteria</taxon>
        <taxon>Bacillati</taxon>
        <taxon>Actinomycetota</taxon>
        <taxon>Actinomycetes</taxon>
        <taxon>Micrococcales</taxon>
        <taxon>Dermabacteraceae</taxon>
        <taxon>Brachybacterium</taxon>
    </lineage>
</organism>
<evidence type="ECO:0000256" key="7">
    <source>
        <dbReference type="ARBA" id="ARBA00048628"/>
    </source>
</evidence>
<keyword evidence="6 8" id="KW-0560">Oxidoreductase</keyword>
<reference evidence="9 10" key="1">
    <citation type="submission" date="2021-03" db="EMBL/GenBank/DDBJ databases">
        <title>Sequencing the genomes of 1000 actinobacteria strains.</title>
        <authorList>
            <person name="Klenk H.-P."/>
        </authorList>
    </citation>
    <scope>NUCLEOTIDE SEQUENCE [LARGE SCALE GENOMIC DNA]</scope>
    <source>
        <strain evidence="9 10">DSM 14566</strain>
    </source>
</reference>
<evidence type="ECO:0000313" key="9">
    <source>
        <dbReference type="EMBL" id="MBP2383654.1"/>
    </source>
</evidence>
<dbReference type="GO" id="GO:0004489">
    <property type="term" value="F:methylenetetrahydrofolate reductase [NAD(P)H] activity"/>
    <property type="evidence" value="ECO:0007669"/>
    <property type="project" value="UniProtKB-EC"/>
</dbReference>
<evidence type="ECO:0000256" key="2">
    <source>
        <dbReference type="ARBA" id="ARBA00004777"/>
    </source>
</evidence>
<dbReference type="Pfam" id="PF02219">
    <property type="entry name" value="MTHFR"/>
    <property type="match status" value="1"/>
</dbReference>
<comment type="pathway">
    <text evidence="2 8">One-carbon metabolism; tetrahydrofolate interconversion.</text>
</comment>
<dbReference type="EMBL" id="JAGIOD010000002">
    <property type="protein sequence ID" value="MBP2383654.1"/>
    <property type="molecule type" value="Genomic_DNA"/>
</dbReference>
<evidence type="ECO:0000256" key="3">
    <source>
        <dbReference type="ARBA" id="ARBA00006743"/>
    </source>
</evidence>
<dbReference type="RefSeq" id="WP_209904439.1">
    <property type="nucleotide sequence ID" value="NZ_BAAAJW010000022.1"/>
</dbReference>
<evidence type="ECO:0000313" key="10">
    <source>
        <dbReference type="Proteomes" id="UP001519290"/>
    </source>
</evidence>
<dbReference type="PANTHER" id="PTHR45754">
    <property type="entry name" value="METHYLENETETRAHYDROFOLATE REDUCTASE"/>
    <property type="match status" value="1"/>
</dbReference>
<evidence type="ECO:0000256" key="6">
    <source>
        <dbReference type="ARBA" id="ARBA00023002"/>
    </source>
</evidence>
<gene>
    <name evidence="9" type="ORF">JOF43_003643</name>
</gene>
<protein>
    <recommendedName>
        <fullName evidence="8">Methylenetetrahydrofolate reductase</fullName>
    </recommendedName>
</protein>